<dbReference type="Pfam" id="PF00903">
    <property type="entry name" value="Glyoxalase"/>
    <property type="match status" value="1"/>
</dbReference>
<keyword evidence="3" id="KW-1185">Reference proteome</keyword>
<keyword evidence="2" id="KW-0223">Dioxygenase</keyword>
<dbReference type="GO" id="GO:0051213">
    <property type="term" value="F:dioxygenase activity"/>
    <property type="evidence" value="ECO:0007669"/>
    <property type="project" value="UniProtKB-KW"/>
</dbReference>
<protein>
    <submittedName>
        <fullName evidence="2">Glyoxalase/bleomycin resistance/extradiol dioxygenase family protein</fullName>
    </submittedName>
</protein>
<feature type="domain" description="VOC" evidence="1">
    <location>
        <begin position="1"/>
        <end position="135"/>
    </location>
</feature>
<organism evidence="2 3">
    <name type="scientific">Streptomyces solicathayae</name>
    <dbReference type="NCBI Taxonomy" id="3081768"/>
    <lineage>
        <taxon>Bacteria</taxon>
        <taxon>Bacillati</taxon>
        <taxon>Actinomycetota</taxon>
        <taxon>Actinomycetes</taxon>
        <taxon>Kitasatosporales</taxon>
        <taxon>Streptomycetaceae</taxon>
        <taxon>Streptomyces</taxon>
    </lineage>
</organism>
<dbReference type="Proteomes" id="UP001301731">
    <property type="component" value="Chromosome"/>
</dbReference>
<dbReference type="InterPro" id="IPR037523">
    <property type="entry name" value="VOC_core"/>
</dbReference>
<dbReference type="EMBL" id="CP137573">
    <property type="protein sequence ID" value="WOX20064.1"/>
    <property type="molecule type" value="Genomic_DNA"/>
</dbReference>
<keyword evidence="2" id="KW-0560">Oxidoreductase</keyword>
<sequence length="135" mass="14692">MDALHPRLLVTRFSECFHFYRAILPPLAGAKLVKGSPEGPYAHWDVERQGLLSLFDRGAMAAAVGAAGLPSEHGPAQDATMFVLRVDDVDKAVALCVQSGGTLVVGPTDRPEWGPNLRSAHLRDPEDRLMELQSY</sequence>
<name>A0ABZ0LKV3_9ACTN</name>
<evidence type="ECO:0000313" key="3">
    <source>
        <dbReference type="Proteomes" id="UP001301731"/>
    </source>
</evidence>
<evidence type="ECO:0000259" key="1">
    <source>
        <dbReference type="PROSITE" id="PS51819"/>
    </source>
</evidence>
<dbReference type="InterPro" id="IPR004360">
    <property type="entry name" value="Glyas_Fos-R_dOase_dom"/>
</dbReference>
<dbReference type="PROSITE" id="PS51819">
    <property type="entry name" value="VOC"/>
    <property type="match status" value="1"/>
</dbReference>
<reference evidence="2 3" key="1">
    <citation type="submission" date="2023-10" db="EMBL/GenBank/DDBJ databases">
        <title>The genome sequence of Streptomyces sp. HUAS YS2.</title>
        <authorList>
            <person name="Mo P."/>
        </authorList>
    </citation>
    <scope>NUCLEOTIDE SEQUENCE [LARGE SCALE GENOMIC DNA]</scope>
    <source>
        <strain evidence="2 3">HUAS YS2</strain>
    </source>
</reference>
<dbReference type="InterPro" id="IPR029068">
    <property type="entry name" value="Glyas_Bleomycin-R_OHBP_Dase"/>
</dbReference>
<dbReference type="RefSeq" id="WP_318100241.1">
    <property type="nucleotide sequence ID" value="NZ_CP137573.1"/>
</dbReference>
<evidence type="ECO:0000313" key="2">
    <source>
        <dbReference type="EMBL" id="WOX20064.1"/>
    </source>
</evidence>
<proteinExistence type="predicted"/>
<accession>A0ABZ0LKV3</accession>
<dbReference type="Gene3D" id="3.10.180.10">
    <property type="entry name" value="2,3-Dihydroxybiphenyl 1,2-Dioxygenase, domain 1"/>
    <property type="match status" value="1"/>
</dbReference>
<gene>
    <name evidence="2" type="ORF">R2D22_01110</name>
</gene>
<dbReference type="SUPFAM" id="SSF54593">
    <property type="entry name" value="Glyoxalase/Bleomycin resistance protein/Dihydroxybiphenyl dioxygenase"/>
    <property type="match status" value="1"/>
</dbReference>